<dbReference type="PANTHER" id="PTHR43133:SF46">
    <property type="entry name" value="RNA POLYMERASE SIGMA-70 FACTOR ECF SUBFAMILY"/>
    <property type="match status" value="1"/>
</dbReference>
<dbReference type="GO" id="GO:0016987">
    <property type="term" value="F:sigma factor activity"/>
    <property type="evidence" value="ECO:0007669"/>
    <property type="project" value="UniProtKB-KW"/>
</dbReference>
<dbReference type="InterPro" id="IPR007627">
    <property type="entry name" value="RNA_pol_sigma70_r2"/>
</dbReference>
<evidence type="ECO:0000259" key="7">
    <source>
        <dbReference type="Pfam" id="PF08281"/>
    </source>
</evidence>
<gene>
    <name evidence="8" type="ORF">CLV60_101542</name>
</gene>
<evidence type="ECO:0000256" key="3">
    <source>
        <dbReference type="ARBA" id="ARBA00023082"/>
    </source>
</evidence>
<keyword evidence="3" id="KW-0731">Sigma factor</keyword>
<dbReference type="InterPro" id="IPR013324">
    <property type="entry name" value="RNA_pol_sigma_r3/r4-like"/>
</dbReference>
<feature type="domain" description="RNA polymerase sigma-70 region 2" evidence="6">
    <location>
        <begin position="30"/>
        <end position="96"/>
    </location>
</feature>
<keyword evidence="2" id="KW-0805">Transcription regulation</keyword>
<evidence type="ECO:0000313" key="8">
    <source>
        <dbReference type="EMBL" id="PSL34173.1"/>
    </source>
</evidence>
<dbReference type="InterPro" id="IPR014284">
    <property type="entry name" value="RNA_pol_sigma-70_dom"/>
</dbReference>
<accession>A0A2P8GJN0</accession>
<dbReference type="OrthoDB" id="9150024at2"/>
<evidence type="ECO:0000256" key="5">
    <source>
        <dbReference type="SAM" id="Coils"/>
    </source>
</evidence>
<comment type="similarity">
    <text evidence="1">Belongs to the sigma-70 factor family. ECF subfamily.</text>
</comment>
<organism evidence="8 9">
    <name type="scientific">Dyadobacter jiangsuensis</name>
    <dbReference type="NCBI Taxonomy" id="1591085"/>
    <lineage>
        <taxon>Bacteria</taxon>
        <taxon>Pseudomonadati</taxon>
        <taxon>Bacteroidota</taxon>
        <taxon>Cytophagia</taxon>
        <taxon>Cytophagales</taxon>
        <taxon>Spirosomataceae</taxon>
        <taxon>Dyadobacter</taxon>
    </lineage>
</organism>
<dbReference type="GO" id="GO:0006352">
    <property type="term" value="P:DNA-templated transcription initiation"/>
    <property type="evidence" value="ECO:0007669"/>
    <property type="project" value="InterPro"/>
</dbReference>
<comment type="caution">
    <text evidence="8">The sequence shown here is derived from an EMBL/GenBank/DDBJ whole genome shotgun (WGS) entry which is preliminary data.</text>
</comment>
<dbReference type="GO" id="GO:0003677">
    <property type="term" value="F:DNA binding"/>
    <property type="evidence" value="ECO:0007669"/>
    <property type="project" value="InterPro"/>
</dbReference>
<evidence type="ECO:0000313" key="9">
    <source>
        <dbReference type="Proteomes" id="UP000241964"/>
    </source>
</evidence>
<sequence length="186" mass="21959">MQSHPENNADDADLWKLFRAGDDEAFGQIARHYYKSLFSYGSKFSRDREFVKDCIQDLFMELWAKRETIGDTAFVKFYLLKSLRRKIYRESQRQQWISEGEELDFSAQAIGDASIEEHIIEIETNEAMLKTLNQQINLLTRRQQEVIYLRFFESMDNEAIAQVMGISRPAVANLLYRTIQELKDRL</sequence>
<keyword evidence="9" id="KW-1185">Reference proteome</keyword>
<dbReference type="Gene3D" id="1.10.1740.10">
    <property type="match status" value="1"/>
</dbReference>
<dbReference type="SUPFAM" id="SSF88659">
    <property type="entry name" value="Sigma3 and sigma4 domains of RNA polymerase sigma factors"/>
    <property type="match status" value="1"/>
</dbReference>
<feature type="coiled-coil region" evidence="5">
    <location>
        <begin position="115"/>
        <end position="142"/>
    </location>
</feature>
<dbReference type="InterPro" id="IPR013249">
    <property type="entry name" value="RNA_pol_sigma70_r4_t2"/>
</dbReference>
<evidence type="ECO:0000256" key="1">
    <source>
        <dbReference type="ARBA" id="ARBA00010641"/>
    </source>
</evidence>
<dbReference type="EMBL" id="PYAS01000001">
    <property type="protein sequence ID" value="PSL34173.1"/>
    <property type="molecule type" value="Genomic_DNA"/>
</dbReference>
<feature type="domain" description="RNA polymerase sigma factor 70 region 4 type 2" evidence="7">
    <location>
        <begin position="132"/>
        <end position="181"/>
    </location>
</feature>
<dbReference type="PANTHER" id="PTHR43133">
    <property type="entry name" value="RNA POLYMERASE ECF-TYPE SIGMA FACTO"/>
    <property type="match status" value="1"/>
</dbReference>
<dbReference type="InterPro" id="IPR039425">
    <property type="entry name" value="RNA_pol_sigma-70-like"/>
</dbReference>
<dbReference type="AlphaFoldDB" id="A0A2P8GJN0"/>
<dbReference type="Pfam" id="PF04542">
    <property type="entry name" value="Sigma70_r2"/>
    <property type="match status" value="1"/>
</dbReference>
<evidence type="ECO:0000256" key="2">
    <source>
        <dbReference type="ARBA" id="ARBA00023015"/>
    </source>
</evidence>
<dbReference type="Gene3D" id="1.10.10.10">
    <property type="entry name" value="Winged helix-like DNA-binding domain superfamily/Winged helix DNA-binding domain"/>
    <property type="match status" value="1"/>
</dbReference>
<dbReference type="InterPro" id="IPR013325">
    <property type="entry name" value="RNA_pol_sigma_r2"/>
</dbReference>
<evidence type="ECO:0000256" key="4">
    <source>
        <dbReference type="ARBA" id="ARBA00023163"/>
    </source>
</evidence>
<dbReference type="RefSeq" id="WP_106593810.1">
    <property type="nucleotide sequence ID" value="NZ_PYAS01000001.1"/>
</dbReference>
<dbReference type="Proteomes" id="UP000241964">
    <property type="component" value="Unassembled WGS sequence"/>
</dbReference>
<evidence type="ECO:0000259" key="6">
    <source>
        <dbReference type="Pfam" id="PF04542"/>
    </source>
</evidence>
<dbReference type="Pfam" id="PF08281">
    <property type="entry name" value="Sigma70_r4_2"/>
    <property type="match status" value="1"/>
</dbReference>
<keyword evidence="4" id="KW-0804">Transcription</keyword>
<dbReference type="SUPFAM" id="SSF88946">
    <property type="entry name" value="Sigma2 domain of RNA polymerase sigma factors"/>
    <property type="match status" value="1"/>
</dbReference>
<protein>
    <submittedName>
        <fullName evidence="8">RNA polymerase sigma factor (Sigma-70 family)</fullName>
    </submittedName>
</protein>
<name>A0A2P8GJN0_9BACT</name>
<proteinExistence type="inferred from homology"/>
<reference evidence="8 9" key="1">
    <citation type="submission" date="2018-03" db="EMBL/GenBank/DDBJ databases">
        <title>Genomic Encyclopedia of Archaeal and Bacterial Type Strains, Phase II (KMG-II): from individual species to whole genera.</title>
        <authorList>
            <person name="Goeker M."/>
        </authorList>
    </citation>
    <scope>NUCLEOTIDE SEQUENCE [LARGE SCALE GENOMIC DNA]</scope>
    <source>
        <strain evidence="8 9">DSM 29057</strain>
    </source>
</reference>
<keyword evidence="5" id="KW-0175">Coiled coil</keyword>
<dbReference type="NCBIfam" id="TIGR02937">
    <property type="entry name" value="sigma70-ECF"/>
    <property type="match status" value="1"/>
</dbReference>
<dbReference type="InterPro" id="IPR036388">
    <property type="entry name" value="WH-like_DNA-bd_sf"/>
</dbReference>